<feature type="signal peptide" evidence="1">
    <location>
        <begin position="1"/>
        <end position="19"/>
    </location>
</feature>
<dbReference type="AlphaFoldDB" id="A0AAD4MYH6"/>
<keyword evidence="1" id="KW-0732">Signal</keyword>
<accession>A0AAD4MYH6</accession>
<proteinExistence type="predicted"/>
<name>A0AAD4MYH6_9BILA</name>
<dbReference type="EMBL" id="JAKKPZ010000039">
    <property type="protein sequence ID" value="KAI1707690.1"/>
    <property type="molecule type" value="Genomic_DNA"/>
</dbReference>
<protein>
    <submittedName>
        <fullName evidence="2">Uncharacterized protein</fullName>
    </submittedName>
</protein>
<dbReference type="Proteomes" id="UP001201812">
    <property type="component" value="Unassembled WGS sequence"/>
</dbReference>
<gene>
    <name evidence="2" type="ORF">DdX_12243</name>
</gene>
<keyword evidence="3" id="KW-1185">Reference proteome</keyword>
<evidence type="ECO:0000256" key="1">
    <source>
        <dbReference type="SAM" id="SignalP"/>
    </source>
</evidence>
<sequence length="68" mass="7636">MNFLWIAFVLISVLFTVTCRPLSGDSLQEGAVSSGTVGQQSLDKLETRHPEELEAFVSYSERRFNGNR</sequence>
<feature type="chain" id="PRO_5042123682" evidence="1">
    <location>
        <begin position="20"/>
        <end position="68"/>
    </location>
</feature>
<comment type="caution">
    <text evidence="2">The sequence shown here is derived from an EMBL/GenBank/DDBJ whole genome shotgun (WGS) entry which is preliminary data.</text>
</comment>
<organism evidence="2 3">
    <name type="scientific">Ditylenchus destructor</name>
    <dbReference type="NCBI Taxonomy" id="166010"/>
    <lineage>
        <taxon>Eukaryota</taxon>
        <taxon>Metazoa</taxon>
        <taxon>Ecdysozoa</taxon>
        <taxon>Nematoda</taxon>
        <taxon>Chromadorea</taxon>
        <taxon>Rhabditida</taxon>
        <taxon>Tylenchina</taxon>
        <taxon>Tylenchomorpha</taxon>
        <taxon>Sphaerularioidea</taxon>
        <taxon>Anguinidae</taxon>
        <taxon>Anguininae</taxon>
        <taxon>Ditylenchus</taxon>
    </lineage>
</organism>
<evidence type="ECO:0000313" key="3">
    <source>
        <dbReference type="Proteomes" id="UP001201812"/>
    </source>
</evidence>
<evidence type="ECO:0000313" key="2">
    <source>
        <dbReference type="EMBL" id="KAI1707690.1"/>
    </source>
</evidence>
<reference evidence="2" key="1">
    <citation type="submission" date="2022-01" db="EMBL/GenBank/DDBJ databases">
        <title>Genome Sequence Resource for Two Populations of Ditylenchus destructor, the Migratory Endoparasitic Phytonematode.</title>
        <authorList>
            <person name="Zhang H."/>
            <person name="Lin R."/>
            <person name="Xie B."/>
        </authorList>
    </citation>
    <scope>NUCLEOTIDE SEQUENCE</scope>
    <source>
        <strain evidence="2">BazhouSP</strain>
    </source>
</reference>